<protein>
    <submittedName>
        <fullName evidence="1">Uncharacterized protein</fullName>
    </submittedName>
</protein>
<gene>
    <name evidence="1" type="ORF">UFOVP190_265</name>
</gene>
<evidence type="ECO:0000313" key="1">
    <source>
        <dbReference type="EMBL" id="CAB5214790.1"/>
    </source>
</evidence>
<proteinExistence type="predicted"/>
<accession>A0A6J7WKR8</accession>
<name>A0A6J7WKR8_9CAUD</name>
<organism evidence="1">
    <name type="scientific">uncultured Caudovirales phage</name>
    <dbReference type="NCBI Taxonomy" id="2100421"/>
    <lineage>
        <taxon>Viruses</taxon>
        <taxon>Duplodnaviria</taxon>
        <taxon>Heunggongvirae</taxon>
        <taxon>Uroviricota</taxon>
        <taxon>Caudoviricetes</taxon>
        <taxon>Peduoviridae</taxon>
        <taxon>Maltschvirus</taxon>
        <taxon>Maltschvirus maltsch</taxon>
    </lineage>
</organism>
<reference evidence="1" key="1">
    <citation type="submission" date="2020-05" db="EMBL/GenBank/DDBJ databases">
        <authorList>
            <person name="Chiriac C."/>
            <person name="Salcher M."/>
            <person name="Ghai R."/>
            <person name="Kavagutti S V."/>
        </authorList>
    </citation>
    <scope>NUCLEOTIDE SEQUENCE</scope>
</reference>
<dbReference type="EMBL" id="LR798243">
    <property type="protein sequence ID" value="CAB5214790.1"/>
    <property type="molecule type" value="Genomic_DNA"/>
</dbReference>
<sequence length="102" mass="11757">MQIVWDPEVVEKLKRSHTVLELETIEQQDGKMITAYCLVPPDKIGLEGFALLDNYKELHEGFVRAYNNKNYTLCEEIAPHIQGKFGGELDSFYEVILGRIKK</sequence>